<dbReference type="SUPFAM" id="SSF51735">
    <property type="entry name" value="NAD(P)-binding Rossmann-fold domains"/>
    <property type="match status" value="1"/>
</dbReference>
<protein>
    <submittedName>
        <fullName evidence="6">Nucleotide sugar dehydrogenase</fullName>
    </submittedName>
</protein>
<sequence length="424" mass="46496">MKKIAIIGLGYVGLPLARLFATKYSVIGFDINKTRITALNAGHDSTLEVEDEVLQAVLVDQVSDETGLYCTSDLEILKSCTIYIVTVPTPVDKNNRPDLTPLYKASETVAKVLKKGDIVIYESTVYPGVTEEDCVPVLERVSGLQFNVDFFAGYSPERINPGDKEHTVEKILKVTAGSTPEIGVVVDELYKSVIIAGTHLAPCIKVAEAAKVIENSQRDINIAFVNELAKIFNLMDIDTHAVLEAAGTKWNFLPFKPGLVGGHCIGVDPYYLAQRAQEFGYHPEIILAGRRLNDSMGEYVASQVVKLMIKKGISIKGASLLMLGITFKENCPDVRNTKIVDVIKALTDYGIEVTIYDPMANPAEVKHEYNLITTQILPTVKFDATVLGVAHKQFLEMNLSCLQKENSVLYDVKGIIGDKADGKL</sequence>
<organism evidence="6 7">
    <name type="scientific">Flavobacterium ranwuense</name>
    <dbReference type="NCBI Taxonomy" id="2541725"/>
    <lineage>
        <taxon>Bacteria</taxon>
        <taxon>Pseudomonadati</taxon>
        <taxon>Bacteroidota</taxon>
        <taxon>Flavobacteriia</taxon>
        <taxon>Flavobacteriales</taxon>
        <taxon>Flavobacteriaceae</taxon>
        <taxon>Flavobacterium</taxon>
    </lineage>
</organism>
<accession>A0ABY2DVV4</accession>
<dbReference type="PIRSF" id="PIRSF000124">
    <property type="entry name" value="UDPglc_GDPman_dh"/>
    <property type="match status" value="1"/>
</dbReference>
<dbReference type="InterPro" id="IPR028359">
    <property type="entry name" value="UDP_ManNAc/GlcNAc_DH"/>
</dbReference>
<evidence type="ECO:0000256" key="4">
    <source>
        <dbReference type="PIRNR" id="PIRNR000124"/>
    </source>
</evidence>
<evidence type="ECO:0000313" key="6">
    <source>
        <dbReference type="EMBL" id="TDE29163.1"/>
    </source>
</evidence>
<dbReference type="SUPFAM" id="SSF52413">
    <property type="entry name" value="UDP-glucose/GDP-mannose dehydrogenase C-terminal domain"/>
    <property type="match status" value="1"/>
</dbReference>
<dbReference type="Proteomes" id="UP000294685">
    <property type="component" value="Unassembled WGS sequence"/>
</dbReference>
<comment type="similarity">
    <text evidence="1 4">Belongs to the UDP-glucose/GDP-mannose dehydrogenase family.</text>
</comment>
<reference evidence="6 7" key="1">
    <citation type="submission" date="2019-03" db="EMBL/GenBank/DDBJ databases">
        <title>Novel species of Flavobacterium.</title>
        <authorList>
            <person name="Liu Q."/>
            <person name="Xin Y.-H."/>
        </authorList>
    </citation>
    <scope>NUCLEOTIDE SEQUENCE [LARGE SCALE GENOMIC DNA]</scope>
    <source>
        <strain evidence="6 7">LB2P22</strain>
    </source>
</reference>
<keyword evidence="2" id="KW-0560">Oxidoreductase</keyword>
<keyword evidence="3" id="KW-0520">NAD</keyword>
<dbReference type="PANTHER" id="PTHR43491">
    <property type="entry name" value="UDP-N-ACETYL-D-MANNOSAMINE DEHYDROGENASE"/>
    <property type="match status" value="1"/>
</dbReference>
<dbReference type="PIRSF" id="PIRSF500136">
    <property type="entry name" value="UDP_ManNAc_DH"/>
    <property type="match status" value="1"/>
</dbReference>
<evidence type="ECO:0000256" key="2">
    <source>
        <dbReference type="ARBA" id="ARBA00023002"/>
    </source>
</evidence>
<evidence type="ECO:0000259" key="5">
    <source>
        <dbReference type="SMART" id="SM00984"/>
    </source>
</evidence>
<dbReference type="Pfam" id="PF03721">
    <property type="entry name" value="UDPG_MGDP_dh_N"/>
    <property type="match status" value="1"/>
</dbReference>
<dbReference type="InterPro" id="IPR008927">
    <property type="entry name" value="6-PGluconate_DH-like_C_sf"/>
</dbReference>
<dbReference type="InterPro" id="IPR036291">
    <property type="entry name" value="NAD(P)-bd_dom_sf"/>
</dbReference>
<dbReference type="InterPro" id="IPR001732">
    <property type="entry name" value="UDP-Glc/GDP-Man_DH_N"/>
</dbReference>
<gene>
    <name evidence="6" type="ORF">E0I61_08325</name>
</gene>
<keyword evidence="7" id="KW-1185">Reference proteome</keyword>
<evidence type="ECO:0000313" key="7">
    <source>
        <dbReference type="Proteomes" id="UP000294685"/>
    </source>
</evidence>
<dbReference type="InterPro" id="IPR017476">
    <property type="entry name" value="UDP-Glc/GDP-Man"/>
</dbReference>
<feature type="domain" description="UDP-glucose/GDP-mannose dehydrogenase C-terminal" evidence="5">
    <location>
        <begin position="321"/>
        <end position="418"/>
    </location>
</feature>
<dbReference type="SMART" id="SM00984">
    <property type="entry name" value="UDPG_MGDP_dh_C"/>
    <property type="match status" value="1"/>
</dbReference>
<proteinExistence type="inferred from homology"/>
<comment type="caution">
    <text evidence="6">The sequence shown here is derived from an EMBL/GenBank/DDBJ whole genome shotgun (WGS) entry which is preliminary data.</text>
</comment>
<dbReference type="SUPFAM" id="SSF48179">
    <property type="entry name" value="6-phosphogluconate dehydrogenase C-terminal domain-like"/>
    <property type="match status" value="1"/>
</dbReference>
<dbReference type="RefSeq" id="WP_132070668.1">
    <property type="nucleotide sequence ID" value="NZ_SMLH01000004.1"/>
</dbReference>
<dbReference type="InterPro" id="IPR014027">
    <property type="entry name" value="UDP-Glc/GDP-Man_DH_C"/>
</dbReference>
<dbReference type="Pfam" id="PF03720">
    <property type="entry name" value="UDPG_MGDP_dh_C"/>
    <property type="match status" value="1"/>
</dbReference>
<name>A0ABY2DVV4_9FLAO</name>
<evidence type="ECO:0000256" key="1">
    <source>
        <dbReference type="ARBA" id="ARBA00006601"/>
    </source>
</evidence>
<dbReference type="NCBIfam" id="TIGR03026">
    <property type="entry name" value="NDP-sugDHase"/>
    <property type="match status" value="1"/>
</dbReference>
<dbReference type="PANTHER" id="PTHR43491:SF2">
    <property type="entry name" value="UDP-N-ACETYL-D-MANNOSAMINE DEHYDROGENASE"/>
    <property type="match status" value="1"/>
</dbReference>
<dbReference type="Pfam" id="PF00984">
    <property type="entry name" value="UDPG_MGDP_dh"/>
    <property type="match status" value="1"/>
</dbReference>
<dbReference type="InterPro" id="IPR036220">
    <property type="entry name" value="UDP-Glc/GDP-Man_DH_C_sf"/>
</dbReference>
<evidence type="ECO:0000256" key="3">
    <source>
        <dbReference type="ARBA" id="ARBA00023027"/>
    </source>
</evidence>
<dbReference type="EMBL" id="SMLH01000004">
    <property type="protein sequence ID" value="TDE29163.1"/>
    <property type="molecule type" value="Genomic_DNA"/>
</dbReference>
<dbReference type="Gene3D" id="3.40.50.720">
    <property type="entry name" value="NAD(P)-binding Rossmann-like Domain"/>
    <property type="match status" value="2"/>
</dbReference>
<dbReference type="InterPro" id="IPR014026">
    <property type="entry name" value="UDP-Glc/GDP-Man_DH_dimer"/>
</dbReference>